<reference evidence="4 5" key="1">
    <citation type="submission" date="2024-06" db="EMBL/GenBank/DDBJ databases">
        <title>The Natural Products Discovery Center: Release of the First 8490 Sequenced Strains for Exploring Actinobacteria Biosynthetic Diversity.</title>
        <authorList>
            <person name="Kalkreuter E."/>
            <person name="Kautsar S.A."/>
            <person name="Yang D."/>
            <person name="Bader C.D."/>
            <person name="Teijaro C.N."/>
            <person name="Fluegel L."/>
            <person name="Davis C.M."/>
            <person name="Simpson J.R."/>
            <person name="Lauterbach L."/>
            <person name="Steele A.D."/>
            <person name="Gui C."/>
            <person name="Meng S."/>
            <person name="Li G."/>
            <person name="Viehrig K."/>
            <person name="Ye F."/>
            <person name="Su P."/>
            <person name="Kiefer A.F."/>
            <person name="Nichols A."/>
            <person name="Cepeda A.J."/>
            <person name="Yan W."/>
            <person name="Fan B."/>
            <person name="Jiang Y."/>
            <person name="Adhikari A."/>
            <person name="Zheng C.-J."/>
            <person name="Schuster L."/>
            <person name="Cowan T.M."/>
            <person name="Smanski M.J."/>
            <person name="Chevrette M.G."/>
            <person name="De Carvalho L.P.S."/>
            <person name="Shen B."/>
        </authorList>
    </citation>
    <scope>NUCLEOTIDE SEQUENCE [LARGE SCALE GENOMIC DNA]</scope>
    <source>
        <strain evidence="4 5">NPDC052360</strain>
    </source>
</reference>
<dbReference type="Proteomes" id="UP001553148">
    <property type="component" value="Unassembled WGS sequence"/>
</dbReference>
<evidence type="ECO:0000256" key="1">
    <source>
        <dbReference type="ARBA" id="ARBA00009013"/>
    </source>
</evidence>
<evidence type="ECO:0000313" key="4">
    <source>
        <dbReference type="EMBL" id="MEV8464928.1"/>
    </source>
</evidence>
<proteinExistence type="inferred from homology"/>
<feature type="domain" description="STAS" evidence="3">
    <location>
        <begin position="4"/>
        <end position="107"/>
    </location>
</feature>
<dbReference type="RefSeq" id="WP_162655414.1">
    <property type="nucleotide sequence ID" value="NZ_JBFAUJ010000028.1"/>
</dbReference>
<accession>A0ABV3L067</accession>
<gene>
    <name evidence="4" type="ORF">AB0470_35925</name>
</gene>
<organism evidence="4 5">
    <name type="scientific">Streptomyces griseosporeus</name>
    <dbReference type="NCBI Taxonomy" id="1910"/>
    <lineage>
        <taxon>Bacteria</taxon>
        <taxon>Bacillati</taxon>
        <taxon>Actinomycetota</taxon>
        <taxon>Actinomycetes</taxon>
        <taxon>Kitasatosporales</taxon>
        <taxon>Streptomycetaceae</taxon>
        <taxon>Streptomyces</taxon>
    </lineage>
</organism>
<dbReference type="PROSITE" id="PS50801">
    <property type="entry name" value="STAS"/>
    <property type="match status" value="1"/>
</dbReference>
<protein>
    <recommendedName>
        <fullName evidence="2">Anti-sigma factor antagonist</fullName>
    </recommendedName>
</protein>
<evidence type="ECO:0000256" key="2">
    <source>
        <dbReference type="RuleBase" id="RU003749"/>
    </source>
</evidence>
<dbReference type="NCBIfam" id="TIGR00377">
    <property type="entry name" value="ant_ant_sig"/>
    <property type="match status" value="1"/>
</dbReference>
<evidence type="ECO:0000313" key="5">
    <source>
        <dbReference type="Proteomes" id="UP001553148"/>
    </source>
</evidence>
<dbReference type="Pfam" id="PF01740">
    <property type="entry name" value="STAS"/>
    <property type="match status" value="1"/>
</dbReference>
<comment type="similarity">
    <text evidence="1 2">Belongs to the anti-sigma-factor antagonist family.</text>
</comment>
<dbReference type="CDD" id="cd07043">
    <property type="entry name" value="STAS_anti-anti-sigma_factors"/>
    <property type="match status" value="1"/>
</dbReference>
<dbReference type="PANTHER" id="PTHR33495:SF2">
    <property type="entry name" value="ANTI-SIGMA FACTOR ANTAGONIST TM_1081-RELATED"/>
    <property type="match status" value="1"/>
</dbReference>
<dbReference type="SUPFAM" id="SSF52091">
    <property type="entry name" value="SpoIIaa-like"/>
    <property type="match status" value="1"/>
</dbReference>
<dbReference type="InterPro" id="IPR003658">
    <property type="entry name" value="Anti-sigma_ant"/>
</dbReference>
<name>A0ABV3L067_STRGS</name>
<dbReference type="InterPro" id="IPR036513">
    <property type="entry name" value="STAS_dom_sf"/>
</dbReference>
<evidence type="ECO:0000259" key="3">
    <source>
        <dbReference type="PROSITE" id="PS50801"/>
    </source>
</evidence>
<dbReference type="InterPro" id="IPR002645">
    <property type="entry name" value="STAS_dom"/>
</dbReference>
<sequence>MNDLTVVTQQYTDRAFITVRGEMDLHSCPRLARAAAMIPLGGKRLYIDLSGVPFMDSSGLNLLIWLHRRLDAEGGLLSVTGLQSQPERLLHITETHTLLTTAAKSLA</sequence>
<keyword evidence="5" id="KW-1185">Reference proteome</keyword>
<dbReference type="PANTHER" id="PTHR33495">
    <property type="entry name" value="ANTI-SIGMA FACTOR ANTAGONIST TM_1081-RELATED-RELATED"/>
    <property type="match status" value="1"/>
</dbReference>
<dbReference type="EMBL" id="JBFAUJ010000028">
    <property type="protein sequence ID" value="MEV8464928.1"/>
    <property type="molecule type" value="Genomic_DNA"/>
</dbReference>
<comment type="caution">
    <text evidence="4">The sequence shown here is derived from an EMBL/GenBank/DDBJ whole genome shotgun (WGS) entry which is preliminary data.</text>
</comment>
<dbReference type="Gene3D" id="3.30.750.24">
    <property type="entry name" value="STAS domain"/>
    <property type="match status" value="1"/>
</dbReference>